<feature type="transmembrane region" description="Helical" evidence="11">
    <location>
        <begin position="112"/>
        <end position="130"/>
    </location>
</feature>
<keyword evidence="5 11" id="KW-1133">Transmembrane helix</keyword>
<dbReference type="FunFam" id="1.20.1070.10:FF:000312">
    <property type="entry name" value="protein trapped in endoderm-1"/>
    <property type="match status" value="1"/>
</dbReference>
<dbReference type="CDD" id="cd15210">
    <property type="entry name" value="7tmA_GPR84-like"/>
    <property type="match status" value="1"/>
</dbReference>
<name>A0A0K2TB03_LEPSM</name>
<dbReference type="PANTHER" id="PTHR24228:SF71">
    <property type="entry name" value="PROTEIN TRAPPED IN ENDODERM-1"/>
    <property type="match status" value="1"/>
</dbReference>
<evidence type="ECO:0000256" key="3">
    <source>
        <dbReference type="ARBA" id="ARBA00022475"/>
    </source>
</evidence>
<evidence type="ECO:0000259" key="12">
    <source>
        <dbReference type="PROSITE" id="PS50262"/>
    </source>
</evidence>
<dbReference type="InterPro" id="IPR017452">
    <property type="entry name" value="GPCR_Rhodpsn_7TM"/>
</dbReference>
<sequence>MSSNLTEFEEVDTYIEDDILSPEHTVPYSRAATIFAAVCASIFCIVGVLGNLLTIVGLLKSPRLRNHATTMFVVSLAISDLLFSAINLPFTASRYVHLRWIHGNFVCRLFPFFFYGNVAASLMNMVAITINRYVLISCLTTYSRIYSRLNIFIMIFVVWIFSFGMLVPPLAEVWGTLGLNEETFSCTILKKDGKSPKKFLMLFAFLMPAVVIICCYTAIYFKFKQSRRNVQAHMNKISTAGTAEMRKKSISLPSTSNQMAQRREDIRLTKMMLTIFLCFMVSYLPLSLVNVMDDDLKYPDLHVLASVLAWSSAVINPFIYAFKNRQYQQAFIKVLCLASLTGAGSSARNVNSSNSHSSSKNSASKTFVTDILHFNTATEKVHLQSDPSSDVSDD</sequence>
<dbReference type="SUPFAM" id="SSF81321">
    <property type="entry name" value="Family A G protein-coupled receptor-like"/>
    <property type="match status" value="1"/>
</dbReference>
<feature type="transmembrane region" description="Helical" evidence="11">
    <location>
        <begin position="301"/>
        <end position="322"/>
    </location>
</feature>
<feature type="transmembrane region" description="Helical" evidence="11">
    <location>
        <begin position="199"/>
        <end position="221"/>
    </location>
</feature>
<dbReference type="InterPro" id="IPR000276">
    <property type="entry name" value="GPCR_Rhodpsn"/>
</dbReference>
<evidence type="ECO:0000256" key="7">
    <source>
        <dbReference type="ARBA" id="ARBA00023136"/>
    </source>
</evidence>
<feature type="transmembrane region" description="Helical" evidence="11">
    <location>
        <begin position="34"/>
        <end position="59"/>
    </location>
</feature>
<comment type="subcellular location">
    <subcellularLocation>
        <location evidence="1">Cell membrane</location>
        <topology evidence="1">Multi-pass membrane protein</topology>
    </subcellularLocation>
</comment>
<keyword evidence="7 11" id="KW-0472">Membrane</keyword>
<dbReference type="SMART" id="SM01381">
    <property type="entry name" value="7TM_GPCR_Srsx"/>
    <property type="match status" value="1"/>
</dbReference>
<feature type="transmembrane region" description="Helical" evidence="11">
    <location>
        <begin position="271"/>
        <end position="289"/>
    </location>
</feature>
<dbReference type="PROSITE" id="PS50262">
    <property type="entry name" value="G_PROTEIN_RECEP_F1_2"/>
    <property type="match status" value="1"/>
</dbReference>
<dbReference type="GO" id="GO:0004930">
    <property type="term" value="F:G protein-coupled receptor activity"/>
    <property type="evidence" value="ECO:0007669"/>
    <property type="project" value="UniProtKB-KW"/>
</dbReference>
<evidence type="ECO:0000256" key="9">
    <source>
        <dbReference type="ARBA" id="ARBA00023224"/>
    </source>
</evidence>
<evidence type="ECO:0000256" key="10">
    <source>
        <dbReference type="RuleBase" id="RU000688"/>
    </source>
</evidence>
<dbReference type="EMBL" id="HACA01005832">
    <property type="protein sequence ID" value="CDW23193.1"/>
    <property type="molecule type" value="Transcribed_RNA"/>
</dbReference>
<accession>A0A0K2TB03</accession>
<dbReference type="OrthoDB" id="6117944at2759"/>
<proteinExistence type="inferred from homology"/>
<evidence type="ECO:0000256" key="1">
    <source>
        <dbReference type="ARBA" id="ARBA00004651"/>
    </source>
</evidence>
<reference evidence="13" key="1">
    <citation type="submission" date="2014-05" db="EMBL/GenBank/DDBJ databases">
        <authorList>
            <person name="Chronopoulou M."/>
        </authorList>
    </citation>
    <scope>NUCLEOTIDE SEQUENCE</scope>
    <source>
        <tissue evidence="13">Whole organism</tissue>
    </source>
</reference>
<keyword evidence="3" id="KW-1003">Cell membrane</keyword>
<keyword evidence="6 10" id="KW-0297">G-protein coupled receptor</keyword>
<organism evidence="13">
    <name type="scientific">Lepeophtheirus salmonis</name>
    <name type="common">Salmon louse</name>
    <name type="synonym">Caligus salmonis</name>
    <dbReference type="NCBI Taxonomy" id="72036"/>
    <lineage>
        <taxon>Eukaryota</taxon>
        <taxon>Metazoa</taxon>
        <taxon>Ecdysozoa</taxon>
        <taxon>Arthropoda</taxon>
        <taxon>Crustacea</taxon>
        <taxon>Multicrustacea</taxon>
        <taxon>Hexanauplia</taxon>
        <taxon>Copepoda</taxon>
        <taxon>Siphonostomatoida</taxon>
        <taxon>Caligidae</taxon>
        <taxon>Lepeophtheirus</taxon>
    </lineage>
</organism>
<keyword evidence="8 10" id="KW-0675">Receptor</keyword>
<evidence type="ECO:0000256" key="6">
    <source>
        <dbReference type="ARBA" id="ARBA00023040"/>
    </source>
</evidence>
<dbReference type="PANTHER" id="PTHR24228">
    <property type="entry name" value="B2 BRADYKININ RECEPTOR/ANGIOTENSIN II RECEPTOR"/>
    <property type="match status" value="1"/>
</dbReference>
<dbReference type="Pfam" id="PF00001">
    <property type="entry name" value="7tm_1"/>
    <property type="match status" value="1"/>
</dbReference>
<dbReference type="Gene3D" id="1.20.1070.10">
    <property type="entry name" value="Rhodopsin 7-helix transmembrane proteins"/>
    <property type="match status" value="1"/>
</dbReference>
<evidence type="ECO:0000256" key="2">
    <source>
        <dbReference type="ARBA" id="ARBA00010663"/>
    </source>
</evidence>
<evidence type="ECO:0000313" key="13">
    <source>
        <dbReference type="EMBL" id="CDW23193.1"/>
    </source>
</evidence>
<feature type="transmembrane region" description="Helical" evidence="11">
    <location>
        <begin position="71"/>
        <end position="92"/>
    </location>
</feature>
<keyword evidence="9 10" id="KW-0807">Transducer</keyword>
<keyword evidence="4 10" id="KW-0812">Transmembrane</keyword>
<evidence type="ECO:0000256" key="4">
    <source>
        <dbReference type="ARBA" id="ARBA00022692"/>
    </source>
</evidence>
<comment type="similarity">
    <text evidence="2 10">Belongs to the G-protein coupled receptor 1 family.</text>
</comment>
<dbReference type="PROSITE" id="PS00237">
    <property type="entry name" value="G_PROTEIN_RECEP_F1_1"/>
    <property type="match status" value="1"/>
</dbReference>
<dbReference type="AlphaFoldDB" id="A0A0K2TB03"/>
<evidence type="ECO:0000256" key="11">
    <source>
        <dbReference type="SAM" id="Phobius"/>
    </source>
</evidence>
<protein>
    <recommendedName>
        <fullName evidence="12">G-protein coupled receptors family 1 profile domain-containing protein</fullName>
    </recommendedName>
</protein>
<evidence type="ECO:0000256" key="8">
    <source>
        <dbReference type="ARBA" id="ARBA00023170"/>
    </source>
</evidence>
<feature type="domain" description="G-protein coupled receptors family 1 profile" evidence="12">
    <location>
        <begin position="50"/>
        <end position="320"/>
    </location>
</feature>
<dbReference type="GO" id="GO:0005886">
    <property type="term" value="C:plasma membrane"/>
    <property type="evidence" value="ECO:0007669"/>
    <property type="project" value="UniProtKB-SubCell"/>
</dbReference>
<dbReference type="PRINTS" id="PR00237">
    <property type="entry name" value="GPCRRHODOPSN"/>
</dbReference>
<evidence type="ECO:0000256" key="5">
    <source>
        <dbReference type="ARBA" id="ARBA00022989"/>
    </source>
</evidence>
<feature type="transmembrane region" description="Helical" evidence="11">
    <location>
        <begin position="151"/>
        <end position="171"/>
    </location>
</feature>